<sequence>MGVLAGHAQEDPSGRRPRFQLHATICYQLQHLPLQALVDSGAEENFLDLEVATQIMACVTHHTQPLTLVISEPAGPCDSPAPVDLSGVLEVYHDLKEVFNKAKALSLPPHRPYDCAIDLIPGSPLPSSRLYHLSRPESEAMEKYIRESLAAGLIQPSKAPLGAGFFFVEKKDSSLRPCIDYRGLNNITIRNKYPLPLIDSAFTPLQGAVIFTKLDLRNAYHLVRIRRRDEWKTAFNTTLGHFEYLVMPFGLTNAHQSHVHQVLQRLLENRLYVKKEKCEFHASRVSFLGFIIERGQVQDDPEKVRAVAEWPVPTSRKLFQRFLGFANFYRRFIRNYSQVAALLTALTSPARVFQWGPKAGRAFSQLKHLFSSAHILAQPDPASPFVVEVDASDVGVGAVLSQRQGPDALHPCAFFSRRLTPAEANYNVENQELLAVKLALEEWRHWLEGAAEPFVVWTDHKNLAYIQTAKRLNPRQARWALFFSRFNFTLTYRPGSCNIKPDALSRLSTVEEVPCSTENILPASYIVASLTWGIEETVRRAQAQQPDPGGGPPNRLYVPDAVRAEVLRWCHSTKLACHPGVKQADPVPS</sequence>
<gene>
    <name evidence="1" type="ORF">L3Q82_022721</name>
</gene>
<dbReference type="EMBL" id="CM041535">
    <property type="protein sequence ID" value="KAI3372826.1"/>
    <property type="molecule type" value="Genomic_DNA"/>
</dbReference>
<protein>
    <submittedName>
        <fullName evidence="1">Uncharacterized protein</fullName>
    </submittedName>
</protein>
<proteinExistence type="predicted"/>
<reference evidence="1" key="1">
    <citation type="submission" date="2022-04" db="EMBL/GenBank/DDBJ databases">
        <title>Jade perch genome.</title>
        <authorList>
            <person name="Chao B."/>
        </authorList>
    </citation>
    <scope>NUCLEOTIDE SEQUENCE</scope>
    <source>
        <strain evidence="1">CB-2022</strain>
    </source>
</reference>
<evidence type="ECO:0000313" key="2">
    <source>
        <dbReference type="Proteomes" id="UP000831701"/>
    </source>
</evidence>
<organism evidence="1 2">
    <name type="scientific">Scortum barcoo</name>
    <name type="common">barcoo grunter</name>
    <dbReference type="NCBI Taxonomy" id="214431"/>
    <lineage>
        <taxon>Eukaryota</taxon>
        <taxon>Metazoa</taxon>
        <taxon>Chordata</taxon>
        <taxon>Craniata</taxon>
        <taxon>Vertebrata</taxon>
        <taxon>Euteleostomi</taxon>
        <taxon>Actinopterygii</taxon>
        <taxon>Neopterygii</taxon>
        <taxon>Teleostei</taxon>
        <taxon>Neoteleostei</taxon>
        <taxon>Acanthomorphata</taxon>
        <taxon>Eupercaria</taxon>
        <taxon>Centrarchiformes</taxon>
        <taxon>Terapontoidei</taxon>
        <taxon>Terapontidae</taxon>
        <taxon>Scortum</taxon>
    </lineage>
</organism>
<comment type="caution">
    <text evidence="1">The sequence shown here is derived from an EMBL/GenBank/DDBJ whole genome shotgun (WGS) entry which is preliminary data.</text>
</comment>
<accession>A0ACB8WYK9</accession>
<dbReference type="Proteomes" id="UP000831701">
    <property type="component" value="Chromosome 5"/>
</dbReference>
<name>A0ACB8WYK9_9TELE</name>
<evidence type="ECO:0000313" key="1">
    <source>
        <dbReference type="EMBL" id="KAI3372826.1"/>
    </source>
</evidence>
<keyword evidence="2" id="KW-1185">Reference proteome</keyword>